<comment type="caution">
    <text evidence="2">The sequence shown here is derived from an EMBL/GenBank/DDBJ whole genome shotgun (WGS) entry which is preliminary data.</text>
</comment>
<keyword evidence="3" id="KW-1185">Reference proteome</keyword>
<organism evidence="2 3">
    <name type="scientific">Pararge aegeria aegeria</name>
    <dbReference type="NCBI Taxonomy" id="348720"/>
    <lineage>
        <taxon>Eukaryota</taxon>
        <taxon>Metazoa</taxon>
        <taxon>Ecdysozoa</taxon>
        <taxon>Arthropoda</taxon>
        <taxon>Hexapoda</taxon>
        <taxon>Insecta</taxon>
        <taxon>Pterygota</taxon>
        <taxon>Neoptera</taxon>
        <taxon>Endopterygota</taxon>
        <taxon>Lepidoptera</taxon>
        <taxon>Glossata</taxon>
        <taxon>Ditrysia</taxon>
        <taxon>Papilionoidea</taxon>
        <taxon>Nymphalidae</taxon>
        <taxon>Satyrinae</taxon>
        <taxon>Satyrini</taxon>
        <taxon>Parargina</taxon>
        <taxon>Pararge</taxon>
    </lineage>
</organism>
<feature type="non-terminal residue" evidence="2">
    <location>
        <position position="1"/>
    </location>
</feature>
<sequence>LINLIIYTILQSEEEPEQKTSQSYQHSSASRKAEVEISGAHSTENRWTFGFQGAGMTTPHR</sequence>
<dbReference type="OrthoDB" id="6938669at2759"/>
<dbReference type="EMBL" id="CAKXAJ010011324">
    <property type="protein sequence ID" value="CAH2212897.1"/>
    <property type="molecule type" value="Genomic_DNA"/>
</dbReference>
<evidence type="ECO:0000313" key="2">
    <source>
        <dbReference type="EMBL" id="CAH2212897.1"/>
    </source>
</evidence>
<gene>
    <name evidence="2" type="primary">jg1411</name>
    <name evidence="2" type="ORF">PAEG_LOCUS3520</name>
</gene>
<evidence type="ECO:0000256" key="1">
    <source>
        <dbReference type="SAM" id="MobiDB-lite"/>
    </source>
</evidence>
<dbReference type="Proteomes" id="UP000838756">
    <property type="component" value="Unassembled WGS sequence"/>
</dbReference>
<name>A0A8S4QLK3_9NEOP</name>
<evidence type="ECO:0000313" key="3">
    <source>
        <dbReference type="Proteomes" id="UP000838756"/>
    </source>
</evidence>
<proteinExistence type="predicted"/>
<accession>A0A8S4QLK3</accession>
<feature type="compositionally biased region" description="Polar residues" evidence="1">
    <location>
        <begin position="19"/>
        <end position="30"/>
    </location>
</feature>
<reference evidence="2" key="1">
    <citation type="submission" date="2022-03" db="EMBL/GenBank/DDBJ databases">
        <authorList>
            <person name="Lindestad O."/>
        </authorList>
    </citation>
    <scope>NUCLEOTIDE SEQUENCE</scope>
</reference>
<protein>
    <submittedName>
        <fullName evidence="2">Jg1411 protein</fullName>
    </submittedName>
</protein>
<dbReference type="AlphaFoldDB" id="A0A8S4QLK3"/>
<feature type="region of interest" description="Disordered" evidence="1">
    <location>
        <begin position="15"/>
        <end position="39"/>
    </location>
</feature>